<organism evidence="2 3">
    <name type="scientific">Adineta steineri</name>
    <dbReference type="NCBI Taxonomy" id="433720"/>
    <lineage>
        <taxon>Eukaryota</taxon>
        <taxon>Metazoa</taxon>
        <taxon>Spiralia</taxon>
        <taxon>Gnathifera</taxon>
        <taxon>Rotifera</taxon>
        <taxon>Eurotatoria</taxon>
        <taxon>Bdelloidea</taxon>
        <taxon>Adinetida</taxon>
        <taxon>Adinetidae</taxon>
        <taxon>Adineta</taxon>
    </lineage>
</organism>
<evidence type="ECO:0000313" key="2">
    <source>
        <dbReference type="EMBL" id="CAF3933679.1"/>
    </source>
</evidence>
<evidence type="ECO:0000313" key="3">
    <source>
        <dbReference type="Proteomes" id="UP000663844"/>
    </source>
</evidence>
<reference evidence="2" key="1">
    <citation type="submission" date="2021-02" db="EMBL/GenBank/DDBJ databases">
        <authorList>
            <person name="Nowell W R."/>
        </authorList>
    </citation>
    <scope>NUCLEOTIDE SEQUENCE</scope>
</reference>
<evidence type="ECO:0000313" key="1">
    <source>
        <dbReference type="EMBL" id="CAF1321899.1"/>
    </source>
</evidence>
<dbReference type="EMBL" id="CAJOAZ010002488">
    <property type="protein sequence ID" value="CAF3933679.1"/>
    <property type="molecule type" value="Genomic_DNA"/>
</dbReference>
<protein>
    <submittedName>
        <fullName evidence="2">Uncharacterized protein</fullName>
    </submittedName>
</protein>
<dbReference type="Proteomes" id="UP000663844">
    <property type="component" value="Unassembled WGS sequence"/>
</dbReference>
<dbReference type="EMBL" id="CAJNOG010000633">
    <property type="protein sequence ID" value="CAF1321899.1"/>
    <property type="molecule type" value="Genomic_DNA"/>
</dbReference>
<sequence>MDENIICSDSEACLQFIHSKFNSYKQILDDDQRACDSMIASIREQMYSYNNNDEKFRSLTGSDTIEFTNQLNYLEQEAFKTNEENKTCLFKMFQNLFNLHRELALDAVIINERQIAATFQYRPSVLPNIEKIRFSKTSVISSSLVNSVMTTTDNNRLIFSATSTPKASAPTPVHSTSFSNRADIEAFQHKKESLESKSIPKQYSSIESNEVDITQLVRDTYSNNTSNQFKFSNISQNLQQQQQNKTTVPLKKIPKQTISCDDALLAAANKRFVLLYNMNTPSLLYVFDTEKDDTKEFHWDEGDIQSLGYVESNLFYIITDSKIFLYDIIKENLDKQYFLYDTLYKDLLLIRHDLSYQTALKRNNQIQSTVYDDCCYYLYTNREYNQLLIKCSLDNFHQVSNLNLTQKYPHIQYFLGLTITTKSIIAFLIIDSNGYQLLFCDELHDYNVIKKLSITNSLDATSVFSTFLSNTKINFSAAATTNKNKIPKSGKQLWFVLDKKLNCIHCLTYENYLTKISSTHHQKQIQSLTIFDNKLILAYNELFVDIIDLDNYFSSLKY</sequence>
<name>A0A819JH06_9BILA</name>
<comment type="caution">
    <text evidence="2">The sequence shown here is derived from an EMBL/GenBank/DDBJ whole genome shotgun (WGS) entry which is preliminary data.</text>
</comment>
<dbReference type="AlphaFoldDB" id="A0A819JH06"/>
<accession>A0A819JH06</accession>
<proteinExistence type="predicted"/>
<gene>
    <name evidence="1" type="ORF">JYZ213_LOCUS33454</name>
    <name evidence="2" type="ORF">OXD698_LOCUS25726</name>
</gene>
<dbReference type="Proteomes" id="UP000663845">
    <property type="component" value="Unassembled WGS sequence"/>
</dbReference>